<name>A0A0M5KLK1_9MOLU</name>
<protein>
    <submittedName>
        <fullName evidence="2">Uncharacterized protein</fullName>
    </submittedName>
</protein>
<evidence type="ECO:0000313" key="2">
    <source>
        <dbReference type="EMBL" id="ALD66463.1"/>
    </source>
</evidence>
<dbReference type="STRING" id="362837.SCANT_v1c05570"/>
<dbReference type="KEGG" id="scj:SCANT_v1c05570"/>
<keyword evidence="3" id="KW-1185">Reference proteome</keyword>
<dbReference type="RefSeq" id="WP_053946221.1">
    <property type="nucleotide sequence ID" value="NZ_CP012622.1"/>
</dbReference>
<dbReference type="OrthoDB" id="390341at2"/>
<keyword evidence="1" id="KW-0472">Membrane</keyword>
<organism evidence="2 3">
    <name type="scientific">Spiroplasma cantharicola</name>
    <dbReference type="NCBI Taxonomy" id="362837"/>
    <lineage>
        <taxon>Bacteria</taxon>
        <taxon>Bacillati</taxon>
        <taxon>Mycoplasmatota</taxon>
        <taxon>Mollicutes</taxon>
        <taxon>Entomoplasmatales</taxon>
        <taxon>Spiroplasmataceae</taxon>
        <taxon>Spiroplasma</taxon>
    </lineage>
</organism>
<dbReference type="Proteomes" id="UP000063919">
    <property type="component" value="Chromosome"/>
</dbReference>
<evidence type="ECO:0000313" key="3">
    <source>
        <dbReference type="Proteomes" id="UP000063919"/>
    </source>
</evidence>
<accession>A0A0M5KLK1</accession>
<dbReference type="AlphaFoldDB" id="A0A0M5KLK1"/>
<keyword evidence="1" id="KW-0812">Transmembrane</keyword>
<dbReference type="EMBL" id="CP012622">
    <property type="protein sequence ID" value="ALD66463.1"/>
    <property type="molecule type" value="Genomic_DNA"/>
</dbReference>
<feature type="transmembrane region" description="Helical" evidence="1">
    <location>
        <begin position="12"/>
        <end position="41"/>
    </location>
</feature>
<reference evidence="2 3" key="1">
    <citation type="journal article" date="2015" name="Genome Announc.">
        <title>Complete Genome Sequence of Spiroplasma cantharicola CC-1T (DSM 21588), a Bacterium Isolated from Soldier Beetle (Cantharis carolinus).</title>
        <authorList>
            <person name="Lo W.S."/>
            <person name="Liu P.Y."/>
            <person name="Kuo C.H."/>
        </authorList>
    </citation>
    <scope>NUCLEOTIDE SEQUENCE [LARGE SCALE GENOMIC DNA]</scope>
    <source>
        <strain evidence="2 3">CC-1</strain>
    </source>
</reference>
<proteinExistence type="predicted"/>
<evidence type="ECO:0000256" key="1">
    <source>
        <dbReference type="SAM" id="Phobius"/>
    </source>
</evidence>
<gene>
    <name evidence="2" type="ORF">SCANT_v1c05570</name>
</gene>
<keyword evidence="1" id="KW-1133">Transmembrane helix</keyword>
<feature type="transmembrane region" description="Helical" evidence="1">
    <location>
        <begin position="47"/>
        <end position="74"/>
    </location>
</feature>
<sequence length="120" mass="13845">MENRIKNIKQGVYKVALCSALIFLVSMLLTGVFITLLVITLSQKISWLWLGLVVFSSLIAIFSLIATICGLIFLKSNKNWIEIQKVTKKSFLDWGLFYFVYSNKIDKFSEKKEQKAEEQK</sequence>
<dbReference type="PATRIC" id="fig|362837.3.peg.569"/>